<dbReference type="Gene3D" id="3.80.10.10">
    <property type="entry name" value="Ribonuclease Inhibitor"/>
    <property type="match status" value="1"/>
</dbReference>
<dbReference type="Pfam" id="PF24758">
    <property type="entry name" value="LRR_At5g56370"/>
    <property type="match status" value="1"/>
</dbReference>
<dbReference type="PROSITE" id="PS50181">
    <property type="entry name" value="FBOX"/>
    <property type="match status" value="1"/>
</dbReference>
<gene>
    <name evidence="2" type="ORF">L3X38_038674</name>
</gene>
<dbReference type="AlphaFoldDB" id="A0AAD4YRQ9"/>
<accession>A0AAD4YRQ9</accession>
<dbReference type="PANTHER" id="PTHR31900">
    <property type="entry name" value="F-BOX/RNI SUPERFAMILY PROTEIN-RELATED"/>
    <property type="match status" value="1"/>
</dbReference>
<dbReference type="PANTHER" id="PTHR31900:SF27">
    <property type="entry name" value="FBD DOMAIN-CONTAINING PROTEIN"/>
    <property type="match status" value="1"/>
</dbReference>
<dbReference type="EMBL" id="JAJFAZ020000007">
    <property type="protein sequence ID" value="KAI5318966.1"/>
    <property type="molecule type" value="Genomic_DNA"/>
</dbReference>
<feature type="domain" description="F-box" evidence="1">
    <location>
        <begin position="24"/>
        <end position="56"/>
    </location>
</feature>
<evidence type="ECO:0000259" key="1">
    <source>
        <dbReference type="PROSITE" id="PS50181"/>
    </source>
</evidence>
<organism evidence="2 3">
    <name type="scientific">Prunus dulcis</name>
    <name type="common">Almond</name>
    <name type="synonym">Amygdalus dulcis</name>
    <dbReference type="NCBI Taxonomy" id="3755"/>
    <lineage>
        <taxon>Eukaryota</taxon>
        <taxon>Viridiplantae</taxon>
        <taxon>Streptophyta</taxon>
        <taxon>Embryophyta</taxon>
        <taxon>Tracheophyta</taxon>
        <taxon>Spermatophyta</taxon>
        <taxon>Magnoliopsida</taxon>
        <taxon>eudicotyledons</taxon>
        <taxon>Gunneridae</taxon>
        <taxon>Pentapetalae</taxon>
        <taxon>rosids</taxon>
        <taxon>fabids</taxon>
        <taxon>Rosales</taxon>
        <taxon>Rosaceae</taxon>
        <taxon>Amygdaloideae</taxon>
        <taxon>Amygdaleae</taxon>
        <taxon>Prunus</taxon>
    </lineage>
</organism>
<dbReference type="Proteomes" id="UP001054821">
    <property type="component" value="Chromosome 7"/>
</dbReference>
<dbReference type="SUPFAM" id="SSF81383">
    <property type="entry name" value="F-box domain"/>
    <property type="match status" value="1"/>
</dbReference>
<dbReference type="SUPFAM" id="SSF52047">
    <property type="entry name" value="RNI-like"/>
    <property type="match status" value="1"/>
</dbReference>
<keyword evidence="3" id="KW-1185">Reference proteome</keyword>
<protein>
    <recommendedName>
        <fullName evidence="1">F-box domain-containing protein</fullName>
    </recommendedName>
</protein>
<reference evidence="2 3" key="1">
    <citation type="journal article" date="2022" name="G3 (Bethesda)">
        <title>Whole-genome sequence and methylome profiling of the almond [Prunus dulcis (Mill.) D.A. Webb] cultivar 'Nonpareil'.</title>
        <authorList>
            <person name="D'Amico-Willman K.M."/>
            <person name="Ouma W.Z."/>
            <person name="Meulia T."/>
            <person name="Sideli G.M."/>
            <person name="Gradziel T.M."/>
            <person name="Fresnedo-Ramirez J."/>
        </authorList>
    </citation>
    <scope>NUCLEOTIDE SEQUENCE [LARGE SCALE GENOMIC DNA]</scope>
    <source>
        <strain evidence="2">Clone GOH B32 T37-40</strain>
    </source>
</reference>
<evidence type="ECO:0000313" key="3">
    <source>
        <dbReference type="Proteomes" id="UP001054821"/>
    </source>
</evidence>
<sequence>MGRKRKLVASASCVAQGACAENAIGRFSNLPDEVAYRILSFLTFKGLTRVGAVSKRCRQFHLSVPLVSFDSSCKPHRVTNQKRVRLMSSLDRCLFYRGDNRMQVFRIRWSFFTSEPASKLSDDHFRVFTWIHNAVRWNVEELYLYFSHGETNTIALPSCIFLSQSLRSLSVKLYAMILEAPSLSFSSNLHYLQLEHVKVVDERFFRWIARSCKFIKELKLLNIRGIQKITVESSSLEYFLCRIDKFDDCFHLNISGKKLESIDISWTSYESTSIKSLTIFAPNLKNLKWEGSLKHSQNLGKFMNLEKLEILLDFWGNEVDKVCEFLGSVCCAEVLTINEETMKAKLAATCAGPSPEILTVTPKPT</sequence>
<evidence type="ECO:0000313" key="2">
    <source>
        <dbReference type="EMBL" id="KAI5318966.1"/>
    </source>
</evidence>
<dbReference type="InterPro" id="IPR050232">
    <property type="entry name" value="FBL13/AtMIF1-like"/>
</dbReference>
<dbReference type="Pfam" id="PF12937">
    <property type="entry name" value="F-box-like"/>
    <property type="match status" value="1"/>
</dbReference>
<dbReference type="InterPro" id="IPR032675">
    <property type="entry name" value="LRR_dom_sf"/>
</dbReference>
<dbReference type="Gene3D" id="1.20.1280.50">
    <property type="match status" value="1"/>
</dbReference>
<dbReference type="InterPro" id="IPR036047">
    <property type="entry name" value="F-box-like_dom_sf"/>
</dbReference>
<dbReference type="InterPro" id="IPR055411">
    <property type="entry name" value="LRR_FXL15/At3g58940/PEG3-like"/>
</dbReference>
<proteinExistence type="predicted"/>
<name>A0AAD4YRQ9_PRUDU</name>
<dbReference type="CDD" id="cd09917">
    <property type="entry name" value="F-box_SF"/>
    <property type="match status" value="1"/>
</dbReference>
<dbReference type="InterPro" id="IPR001810">
    <property type="entry name" value="F-box_dom"/>
</dbReference>
<comment type="caution">
    <text evidence="2">The sequence shown here is derived from an EMBL/GenBank/DDBJ whole genome shotgun (WGS) entry which is preliminary data.</text>
</comment>